<dbReference type="RefSeq" id="WP_177182983.1">
    <property type="nucleotide sequence ID" value="NZ_FNZA01000001.1"/>
</dbReference>
<protein>
    <submittedName>
        <fullName evidence="1">Uncharacterized protein</fullName>
    </submittedName>
</protein>
<organism evidence="1 2">
    <name type="scientific">Deinococcus reticulitermitis</name>
    <dbReference type="NCBI Taxonomy" id="856736"/>
    <lineage>
        <taxon>Bacteria</taxon>
        <taxon>Thermotogati</taxon>
        <taxon>Deinococcota</taxon>
        <taxon>Deinococci</taxon>
        <taxon>Deinococcales</taxon>
        <taxon>Deinococcaceae</taxon>
        <taxon>Deinococcus</taxon>
    </lineage>
</organism>
<name>A0A1H6SM36_9DEIO</name>
<evidence type="ECO:0000313" key="1">
    <source>
        <dbReference type="EMBL" id="SEI69018.1"/>
    </source>
</evidence>
<dbReference type="EMBL" id="FNZA01000001">
    <property type="protein sequence ID" value="SEI69018.1"/>
    <property type="molecule type" value="Genomic_DNA"/>
</dbReference>
<evidence type="ECO:0000313" key="2">
    <source>
        <dbReference type="Proteomes" id="UP000199223"/>
    </source>
</evidence>
<dbReference type="Proteomes" id="UP000199223">
    <property type="component" value="Unassembled WGS sequence"/>
</dbReference>
<dbReference type="AlphaFoldDB" id="A0A1H6SM36"/>
<accession>A0A1H6SM36</accession>
<sequence>MLLAYQILTGAALLLLLAFLLRAGTARAASVWGLTALLPVLIALTAALRSQAQAEQDLKGYQPQSSVVVVRTAGVEYDVVLDAREAACLERTLRLGTQTRLQLNEGAPIPVDARTEVIGPLPSSRVVEALSIRGQLQCRDIERRPANG</sequence>
<reference evidence="2" key="1">
    <citation type="submission" date="2016-10" db="EMBL/GenBank/DDBJ databases">
        <authorList>
            <person name="Varghese N."/>
            <person name="Submissions S."/>
        </authorList>
    </citation>
    <scope>NUCLEOTIDE SEQUENCE [LARGE SCALE GENOMIC DNA]</scope>
    <source>
        <strain evidence="2">CGMCC 1.10218</strain>
    </source>
</reference>
<proteinExistence type="predicted"/>
<keyword evidence="2" id="KW-1185">Reference proteome</keyword>
<gene>
    <name evidence="1" type="ORF">SAMN04488058_101351</name>
</gene>